<name>A0A652YL21_NOCGL</name>
<protein>
    <submittedName>
        <fullName evidence="1">Uncharacterized protein</fullName>
    </submittedName>
</protein>
<comment type="caution">
    <text evidence="1">The sequence shown here is derived from an EMBL/GenBank/DDBJ whole genome shotgun (WGS) entry which is preliminary data.</text>
</comment>
<dbReference type="AlphaFoldDB" id="A0A652YL21"/>
<proteinExistence type="predicted"/>
<sequence>MTATETRADRFTRELAEQKIPDPSAGRSALWLRLGLVLMVIGPALGIASYFLSHNTSDPLVQRDAIILALVGISLGVSGSALYIRYSITGFLRFWMARQSYDLSLVGDRLSEHDIQP</sequence>
<dbReference type="EMBL" id="VNIQ01000006">
    <property type="protein sequence ID" value="TYQ02306.1"/>
    <property type="molecule type" value="Genomic_DNA"/>
</dbReference>
<gene>
    <name evidence="1" type="ORF">FNL38_106125</name>
</gene>
<accession>A0A652YL21</accession>
<organism evidence="1">
    <name type="scientific">Nocardia globerula</name>
    <dbReference type="NCBI Taxonomy" id="1818"/>
    <lineage>
        <taxon>Bacteria</taxon>
        <taxon>Bacillati</taxon>
        <taxon>Actinomycetota</taxon>
        <taxon>Actinomycetes</taxon>
        <taxon>Mycobacteriales</taxon>
        <taxon>Nocardiaceae</taxon>
        <taxon>Nocardia</taxon>
    </lineage>
</organism>
<evidence type="ECO:0000313" key="1">
    <source>
        <dbReference type="EMBL" id="TYQ02306.1"/>
    </source>
</evidence>
<reference evidence="1" key="1">
    <citation type="submission" date="2019-07" db="EMBL/GenBank/DDBJ databases">
        <title>Genomic Encyclopedia of Type Strains, Phase IV (KMG-IV): sequencing the most valuable type-strain genomes for metagenomic binning, comparative biology and taxonomic classification.</title>
        <authorList>
            <person name="Goeker M."/>
        </authorList>
    </citation>
    <scope>NUCLEOTIDE SEQUENCE</scope>
    <source>
        <strain evidence="1">DSM 44596</strain>
    </source>
</reference>